<evidence type="ECO:0000313" key="2">
    <source>
        <dbReference type="Proteomes" id="UP001501729"/>
    </source>
</evidence>
<keyword evidence="2" id="KW-1185">Reference proteome</keyword>
<accession>A0AAV3UI66</accession>
<proteinExistence type="predicted"/>
<name>A0AAV3UI66_9EURY</name>
<protein>
    <submittedName>
        <fullName evidence="1">Uncharacterized protein</fullName>
    </submittedName>
</protein>
<reference evidence="1 2" key="1">
    <citation type="journal article" date="2019" name="Int. J. Syst. Evol. Microbiol.">
        <title>The Global Catalogue of Microorganisms (GCM) 10K type strain sequencing project: providing services to taxonomists for standard genome sequencing and annotation.</title>
        <authorList>
            <consortium name="The Broad Institute Genomics Platform"/>
            <consortium name="The Broad Institute Genome Sequencing Center for Infectious Disease"/>
            <person name="Wu L."/>
            <person name="Ma J."/>
        </authorList>
    </citation>
    <scope>NUCLEOTIDE SEQUENCE [LARGE SCALE GENOMIC DNA]</scope>
    <source>
        <strain evidence="1 2">JCM 17504</strain>
    </source>
</reference>
<organism evidence="1 2">
    <name type="scientific">Haladaptatus pallidirubidus</name>
    <dbReference type="NCBI Taxonomy" id="1008152"/>
    <lineage>
        <taxon>Archaea</taxon>
        <taxon>Methanobacteriati</taxon>
        <taxon>Methanobacteriota</taxon>
        <taxon>Stenosarchaea group</taxon>
        <taxon>Halobacteria</taxon>
        <taxon>Halobacteriales</taxon>
        <taxon>Haladaptataceae</taxon>
        <taxon>Haladaptatus</taxon>
    </lineage>
</organism>
<sequence>MVVRTVTDWTHIAVHDFVAVDFDPFLIYCVKYRRGKPPRLRCFSGSPKNEPYSHRQI</sequence>
<dbReference type="AlphaFoldDB" id="A0AAV3UI66"/>
<comment type="caution">
    <text evidence="1">The sequence shown here is derived from an EMBL/GenBank/DDBJ whole genome shotgun (WGS) entry which is preliminary data.</text>
</comment>
<evidence type="ECO:0000313" key="1">
    <source>
        <dbReference type="EMBL" id="GAA5051411.1"/>
    </source>
</evidence>
<dbReference type="Proteomes" id="UP001501729">
    <property type="component" value="Unassembled WGS sequence"/>
</dbReference>
<dbReference type="EMBL" id="BAABKX010000008">
    <property type="protein sequence ID" value="GAA5051411.1"/>
    <property type="molecule type" value="Genomic_DNA"/>
</dbReference>
<gene>
    <name evidence="1" type="ORF">GCM10025751_26550</name>
</gene>